<keyword evidence="7" id="KW-0175">Coiled coil</keyword>
<dbReference type="InterPro" id="IPR006595">
    <property type="entry name" value="CTLH_C"/>
</dbReference>
<dbReference type="HOGENOM" id="CLU_027445_2_0_1"/>
<comment type="subcellular location">
    <subcellularLocation>
        <location evidence="1">Cytoplasm</location>
    </subcellularLocation>
</comment>
<keyword evidence="12" id="KW-1185">Reference proteome</keyword>
<sequence>MELNHPLLRAPFEKVNKSFRLYQKQMAKELAAVNKTIADLYEEQQPAQRMDVDALIVKLGEIADKIKRLKEDAKMKTAAQEQDLEICLKRTRYIQELAAAAQVLDPKRSSASADEELRSSTQNIISNRLIADYLLSRGYLDTSKIIQETKGIDYLVDHELYSECQSIIQELQARNTTPALAWCAQNGSRLRRLQSRLEFRLRLQEFIELVRQQKPFDAIEYAQVYLTPLAMQRDDQQVKDADHAEIEVAMGTLAFRSPEQSGQDRYERLFAVERWTELVDDFKRTFLEVYGIHDPTSLCIALCTGLSTLNTRTCQRNRDANSKAKLTRSHSSMDQDSAHNEGTGEGDNATDGEYPKSKKSRLLAQNDGDDATAKGSIATLSSLSQQNCKHPLFTDASVPICPSCSDVGSELCKGIPFAYHPHSRLVCRITHKVMDEHNPPRVLPNGYVYSQEGIDQMLKLNERSGMIKCVETQELFALTEIKPVYIL</sequence>
<dbReference type="InterPro" id="IPR045098">
    <property type="entry name" value="Fyv10_fam"/>
</dbReference>
<keyword evidence="3" id="KW-0479">Metal-binding</keyword>
<evidence type="ECO:0000313" key="11">
    <source>
        <dbReference type="EnsemblProtists" id="PYU1_T003279"/>
    </source>
</evidence>
<dbReference type="PROSITE" id="PS50897">
    <property type="entry name" value="CTLH"/>
    <property type="match status" value="1"/>
</dbReference>
<feature type="domain" description="RING-Gid-type" evidence="10">
    <location>
        <begin position="401"/>
        <end position="472"/>
    </location>
</feature>
<dbReference type="GO" id="GO:0061630">
    <property type="term" value="F:ubiquitin protein ligase activity"/>
    <property type="evidence" value="ECO:0007669"/>
    <property type="project" value="InterPro"/>
</dbReference>
<evidence type="ECO:0000313" key="12">
    <source>
        <dbReference type="Proteomes" id="UP000019132"/>
    </source>
</evidence>
<feature type="coiled-coil region" evidence="7">
    <location>
        <begin position="23"/>
        <end position="72"/>
    </location>
</feature>
<dbReference type="SMART" id="SM00668">
    <property type="entry name" value="CTLH"/>
    <property type="match status" value="1"/>
</dbReference>
<dbReference type="GO" id="GO:0043161">
    <property type="term" value="P:proteasome-mediated ubiquitin-dependent protein catabolic process"/>
    <property type="evidence" value="ECO:0007669"/>
    <property type="project" value="InterPro"/>
</dbReference>
<evidence type="ECO:0000256" key="7">
    <source>
        <dbReference type="SAM" id="Coils"/>
    </source>
</evidence>
<keyword evidence="4 6" id="KW-0863">Zinc-finger</keyword>
<dbReference type="EMBL" id="GL376603">
    <property type="status" value="NOT_ANNOTATED_CDS"/>
    <property type="molecule type" value="Genomic_DNA"/>
</dbReference>
<evidence type="ECO:0000256" key="2">
    <source>
        <dbReference type="ARBA" id="ARBA00022490"/>
    </source>
</evidence>
<evidence type="ECO:0000259" key="9">
    <source>
        <dbReference type="PROSITE" id="PS50897"/>
    </source>
</evidence>
<dbReference type="GO" id="GO:0005634">
    <property type="term" value="C:nucleus"/>
    <property type="evidence" value="ECO:0007669"/>
    <property type="project" value="TreeGrafter"/>
</dbReference>
<dbReference type="SMART" id="SM00757">
    <property type="entry name" value="CRA"/>
    <property type="match status" value="1"/>
</dbReference>
<evidence type="ECO:0008006" key="13">
    <source>
        <dbReference type="Google" id="ProtNLM"/>
    </source>
</evidence>
<dbReference type="STRING" id="431595.K3WE88"/>
<dbReference type="GO" id="GO:0005737">
    <property type="term" value="C:cytoplasm"/>
    <property type="evidence" value="ECO:0007669"/>
    <property type="project" value="UniProtKB-SubCell"/>
</dbReference>
<dbReference type="VEuPathDB" id="FungiDB:PYU1_G003272"/>
<dbReference type="OMA" id="ANHETAR"/>
<dbReference type="InParanoid" id="K3WE88"/>
<dbReference type="PANTHER" id="PTHR12170:SF2">
    <property type="entry name" value="E3 UBIQUITIN-PROTEIN TRANSFERASE MAEA"/>
    <property type="match status" value="1"/>
</dbReference>
<evidence type="ECO:0000256" key="6">
    <source>
        <dbReference type="PROSITE-ProRule" id="PRU01215"/>
    </source>
</evidence>
<feature type="domain" description="CTLH" evidence="9">
    <location>
        <begin position="167"/>
        <end position="217"/>
    </location>
</feature>
<dbReference type="EnsemblProtists" id="PYU1_T003279">
    <property type="protein sequence ID" value="PYU1_T003279"/>
    <property type="gene ID" value="PYU1_G003272"/>
</dbReference>
<protein>
    <recommendedName>
        <fullName evidence="13">Macrophage erythroblast attacher</fullName>
    </recommendedName>
</protein>
<reference evidence="11" key="3">
    <citation type="submission" date="2015-02" db="UniProtKB">
        <authorList>
            <consortium name="EnsemblProtists"/>
        </authorList>
    </citation>
    <scope>IDENTIFICATION</scope>
    <source>
        <strain evidence="11">DAOM BR144</strain>
    </source>
</reference>
<dbReference type="GO" id="GO:0008270">
    <property type="term" value="F:zinc ion binding"/>
    <property type="evidence" value="ECO:0007669"/>
    <property type="project" value="UniProtKB-KW"/>
</dbReference>
<evidence type="ECO:0000256" key="8">
    <source>
        <dbReference type="SAM" id="MobiDB-lite"/>
    </source>
</evidence>
<proteinExistence type="predicted"/>
<accession>K3WE88</accession>
<organism evidence="11 12">
    <name type="scientific">Globisporangium ultimum (strain ATCC 200006 / CBS 805.95 / DAOM BR144)</name>
    <name type="common">Pythium ultimum</name>
    <dbReference type="NCBI Taxonomy" id="431595"/>
    <lineage>
        <taxon>Eukaryota</taxon>
        <taxon>Sar</taxon>
        <taxon>Stramenopiles</taxon>
        <taxon>Oomycota</taxon>
        <taxon>Peronosporomycetes</taxon>
        <taxon>Pythiales</taxon>
        <taxon>Pythiaceae</taxon>
        <taxon>Globisporangium</taxon>
    </lineage>
</organism>
<dbReference type="PANTHER" id="PTHR12170">
    <property type="entry name" value="MACROPHAGE ERYTHROBLAST ATTACHER-RELATED"/>
    <property type="match status" value="1"/>
</dbReference>
<dbReference type="InterPro" id="IPR044063">
    <property type="entry name" value="ZF_RING_GID"/>
</dbReference>
<dbReference type="GO" id="GO:0034657">
    <property type="term" value="C:GID complex"/>
    <property type="evidence" value="ECO:0007669"/>
    <property type="project" value="TreeGrafter"/>
</dbReference>
<name>K3WE88_GLOUD</name>
<evidence type="ECO:0000256" key="4">
    <source>
        <dbReference type="ARBA" id="ARBA00022771"/>
    </source>
</evidence>
<dbReference type="InterPro" id="IPR013144">
    <property type="entry name" value="CRA_dom"/>
</dbReference>
<evidence type="ECO:0000256" key="1">
    <source>
        <dbReference type="ARBA" id="ARBA00004496"/>
    </source>
</evidence>
<keyword evidence="5" id="KW-0862">Zinc</keyword>
<dbReference type="Pfam" id="PF10607">
    <property type="entry name" value="CTLH"/>
    <property type="match status" value="1"/>
</dbReference>
<evidence type="ECO:0000256" key="3">
    <source>
        <dbReference type="ARBA" id="ARBA00022723"/>
    </source>
</evidence>
<reference evidence="12" key="1">
    <citation type="journal article" date="2010" name="Genome Biol.">
        <title>Genome sequence of the necrotrophic plant pathogen Pythium ultimum reveals original pathogenicity mechanisms and effector repertoire.</title>
        <authorList>
            <person name="Levesque C.A."/>
            <person name="Brouwer H."/>
            <person name="Cano L."/>
            <person name="Hamilton J.P."/>
            <person name="Holt C."/>
            <person name="Huitema E."/>
            <person name="Raffaele S."/>
            <person name="Robideau G.P."/>
            <person name="Thines M."/>
            <person name="Win J."/>
            <person name="Zerillo M.M."/>
            <person name="Beakes G.W."/>
            <person name="Boore J.L."/>
            <person name="Busam D."/>
            <person name="Dumas B."/>
            <person name="Ferriera S."/>
            <person name="Fuerstenberg S.I."/>
            <person name="Gachon C.M."/>
            <person name="Gaulin E."/>
            <person name="Govers F."/>
            <person name="Grenville-Briggs L."/>
            <person name="Horner N."/>
            <person name="Hostetler J."/>
            <person name="Jiang R.H."/>
            <person name="Johnson J."/>
            <person name="Krajaejun T."/>
            <person name="Lin H."/>
            <person name="Meijer H.J."/>
            <person name="Moore B."/>
            <person name="Morris P."/>
            <person name="Phuntmart V."/>
            <person name="Puiu D."/>
            <person name="Shetty J."/>
            <person name="Stajich J.E."/>
            <person name="Tripathy S."/>
            <person name="Wawra S."/>
            <person name="van West P."/>
            <person name="Whitty B.R."/>
            <person name="Coutinho P.M."/>
            <person name="Henrissat B."/>
            <person name="Martin F."/>
            <person name="Thomas P.D."/>
            <person name="Tyler B.M."/>
            <person name="De Vries R.P."/>
            <person name="Kamoun S."/>
            <person name="Yandell M."/>
            <person name="Tisserat N."/>
            <person name="Buell C.R."/>
        </authorList>
    </citation>
    <scope>NUCLEOTIDE SEQUENCE</scope>
    <source>
        <strain evidence="12">DAOM:BR144</strain>
    </source>
</reference>
<dbReference type="AlphaFoldDB" id="K3WE88"/>
<dbReference type="CDD" id="cd16659">
    <property type="entry name" value="RING-Ubox_Emp"/>
    <property type="match status" value="1"/>
</dbReference>
<dbReference type="InterPro" id="IPR024964">
    <property type="entry name" value="CTLH/CRA"/>
</dbReference>
<keyword evidence="2" id="KW-0963">Cytoplasm</keyword>
<feature type="region of interest" description="Disordered" evidence="8">
    <location>
        <begin position="317"/>
        <end position="356"/>
    </location>
</feature>
<evidence type="ECO:0000259" key="10">
    <source>
        <dbReference type="PROSITE" id="PS51867"/>
    </source>
</evidence>
<evidence type="ECO:0000256" key="5">
    <source>
        <dbReference type="ARBA" id="ARBA00022833"/>
    </source>
</evidence>
<dbReference type="PROSITE" id="PS51867">
    <property type="entry name" value="ZF_RING_GID"/>
    <property type="match status" value="1"/>
</dbReference>
<dbReference type="FunCoup" id="K3WE88">
    <property type="interactions" value="223"/>
</dbReference>
<dbReference type="Proteomes" id="UP000019132">
    <property type="component" value="Unassembled WGS sequence"/>
</dbReference>
<reference evidence="12" key="2">
    <citation type="submission" date="2010-04" db="EMBL/GenBank/DDBJ databases">
        <authorList>
            <person name="Buell R."/>
            <person name="Hamilton J."/>
            <person name="Hostetler J."/>
        </authorList>
    </citation>
    <scope>NUCLEOTIDE SEQUENCE [LARGE SCALE GENOMIC DNA]</scope>
    <source>
        <strain evidence="12">DAOM:BR144</strain>
    </source>
</reference>
<feature type="zinc finger region" description="RING-Gid-type" evidence="6">
    <location>
        <begin position="401"/>
        <end position="472"/>
    </location>
</feature>
<dbReference type="eggNOG" id="KOG0396">
    <property type="taxonomic scope" value="Eukaryota"/>
</dbReference>